<dbReference type="Pfam" id="PF00561">
    <property type="entry name" value="Abhydrolase_1"/>
    <property type="match status" value="1"/>
</dbReference>
<evidence type="ECO:0000313" key="3">
    <source>
        <dbReference type="EMBL" id="SDV47328.1"/>
    </source>
</evidence>
<dbReference type="RefSeq" id="WP_091905839.1">
    <property type="nucleotide sequence ID" value="NZ_FNLO01000002.1"/>
</dbReference>
<reference evidence="4" key="1">
    <citation type="submission" date="2016-09" db="EMBL/GenBank/DDBJ databases">
        <authorList>
            <person name="Varghese N."/>
            <person name="Submissions S."/>
        </authorList>
    </citation>
    <scope>NUCLEOTIDE SEQUENCE [LARGE SCALE GENOMIC DNA]</scope>
    <source>
        <strain evidence="4">JS23</strain>
    </source>
</reference>
<evidence type="ECO:0000259" key="2">
    <source>
        <dbReference type="Pfam" id="PF00561"/>
    </source>
</evidence>
<dbReference type="InterPro" id="IPR029058">
    <property type="entry name" value="AB_hydrolase_fold"/>
</dbReference>
<accession>A0A1H2PMN0</accession>
<dbReference type="OrthoDB" id="9799989at2"/>
<dbReference type="PANTHER" id="PTHR46438">
    <property type="entry name" value="ALPHA/BETA-HYDROLASES SUPERFAMILY PROTEIN"/>
    <property type="match status" value="1"/>
</dbReference>
<dbReference type="STRING" id="1770053.SAMN05216551_102485"/>
<evidence type="ECO:0000313" key="4">
    <source>
        <dbReference type="Proteomes" id="UP000243719"/>
    </source>
</evidence>
<sequence length="379" mass="41213">MDTVPACRFPPSARKTTVLAFLCGAFLLFAGVAHAKPFWTDRASADDVYQARVTAAGYVAKVAHVNEIALSYVEGPDNGPPLVLLHAQLLDWFSYSRVLPDLAKSFHVFDIDYPGHGGTVTPANYPMTANQIGKDLGAFITQQIGQPAFVTGNSSGGLLAAWLAANRPDLVRAAVLEDPPLFSSEFPRIKQTIADRAFRTSYTAATNDHPSDFLLYWIRGNATFFRKNVGPGTPFLLTRAVKAYRRDHPGAPIDIALIKNDTVRLLLRGLDRYDPRFGASFYDGGWNQGFDHADALHRITCPVLLLQANTLTLPDGTLNGAMSPQDAQRAVALLRNGRYQKIDAGHVIHLEQPDVFVKILEKFFLGGPPSGSTVGSAPA</sequence>
<gene>
    <name evidence="3" type="ORF">SAMN05216551_102485</name>
</gene>
<dbReference type="ESTHER" id="9burk-a0a1h2pmn0">
    <property type="family name" value="Zearalenone-hydrolase-fam2"/>
</dbReference>
<organism evidence="3 4">
    <name type="scientific">Chitinasiproducens palmae</name>
    <dbReference type="NCBI Taxonomy" id="1770053"/>
    <lineage>
        <taxon>Bacteria</taxon>
        <taxon>Pseudomonadati</taxon>
        <taxon>Pseudomonadota</taxon>
        <taxon>Betaproteobacteria</taxon>
        <taxon>Burkholderiales</taxon>
        <taxon>Burkholderiaceae</taxon>
        <taxon>Chitinasiproducens</taxon>
    </lineage>
</organism>
<feature type="chain" id="PRO_5017214683" evidence="1">
    <location>
        <begin position="36"/>
        <end position="379"/>
    </location>
</feature>
<dbReference type="SUPFAM" id="SSF53474">
    <property type="entry name" value="alpha/beta-Hydrolases"/>
    <property type="match status" value="1"/>
</dbReference>
<keyword evidence="4" id="KW-1185">Reference proteome</keyword>
<protein>
    <submittedName>
        <fullName evidence="3">Pimeloyl-ACP methyl ester carboxylesterase</fullName>
    </submittedName>
</protein>
<feature type="signal peptide" evidence="1">
    <location>
        <begin position="1"/>
        <end position="35"/>
    </location>
</feature>
<feature type="domain" description="AB hydrolase-1" evidence="2">
    <location>
        <begin position="80"/>
        <end position="353"/>
    </location>
</feature>
<evidence type="ECO:0000256" key="1">
    <source>
        <dbReference type="SAM" id="SignalP"/>
    </source>
</evidence>
<dbReference type="AlphaFoldDB" id="A0A1H2PMN0"/>
<name>A0A1H2PMN0_9BURK</name>
<keyword evidence="1" id="KW-0732">Signal</keyword>
<dbReference type="EMBL" id="FNLO01000002">
    <property type="protein sequence ID" value="SDV47328.1"/>
    <property type="molecule type" value="Genomic_DNA"/>
</dbReference>
<dbReference type="Proteomes" id="UP000243719">
    <property type="component" value="Unassembled WGS sequence"/>
</dbReference>
<dbReference type="PANTHER" id="PTHR46438:SF2">
    <property type="entry name" value="ALPHA_BETA-HYDROLASES SUPERFAMILY PROTEIN"/>
    <property type="match status" value="1"/>
</dbReference>
<dbReference type="Gene3D" id="3.40.50.1820">
    <property type="entry name" value="alpha/beta hydrolase"/>
    <property type="match status" value="1"/>
</dbReference>
<dbReference type="InterPro" id="IPR000073">
    <property type="entry name" value="AB_hydrolase_1"/>
</dbReference>
<proteinExistence type="predicted"/>